<dbReference type="AlphaFoldDB" id="A0AAD4N257"/>
<evidence type="ECO:0000259" key="5">
    <source>
        <dbReference type="Pfam" id="PF04500"/>
    </source>
</evidence>
<sequence>MDDEFDATAADMFSESSVSGISDDQAAEYLANSQVLPEMDTSNTEDGEIDTTQDTAGTGDQTQEEGPFLPEIEWISSTHETAKPYVDGFPFSKDALSKKDPDVIFWHCDAFRKKDGQCRVRLHTKGKEFLNLVGGEHNHQTDDNALILRGAKSAVKDRAKNTLEKPLTILNSVTNAMAVGSSVKLDKSAVRKQVRRIRTKDVVRIPDG</sequence>
<keyword evidence="2" id="KW-0863">Zinc-finger</keyword>
<gene>
    <name evidence="6" type="ORF">DdX_09515</name>
</gene>
<keyword evidence="1" id="KW-0479">Metal-binding</keyword>
<name>A0AAD4N257_9BILA</name>
<dbReference type="Proteomes" id="UP001201812">
    <property type="component" value="Unassembled WGS sequence"/>
</dbReference>
<dbReference type="Pfam" id="PF04500">
    <property type="entry name" value="FLYWCH"/>
    <property type="match status" value="1"/>
</dbReference>
<organism evidence="6 7">
    <name type="scientific">Ditylenchus destructor</name>
    <dbReference type="NCBI Taxonomy" id="166010"/>
    <lineage>
        <taxon>Eukaryota</taxon>
        <taxon>Metazoa</taxon>
        <taxon>Ecdysozoa</taxon>
        <taxon>Nematoda</taxon>
        <taxon>Chromadorea</taxon>
        <taxon>Rhabditida</taxon>
        <taxon>Tylenchina</taxon>
        <taxon>Tylenchomorpha</taxon>
        <taxon>Sphaerularioidea</taxon>
        <taxon>Anguinidae</taxon>
        <taxon>Anguininae</taxon>
        <taxon>Ditylenchus</taxon>
    </lineage>
</organism>
<dbReference type="EMBL" id="JAKKPZ010000018">
    <property type="protein sequence ID" value="KAI1712430.1"/>
    <property type="molecule type" value="Genomic_DNA"/>
</dbReference>
<feature type="compositionally biased region" description="Low complexity" evidence="4">
    <location>
        <begin position="52"/>
        <end position="61"/>
    </location>
</feature>
<reference evidence="6" key="1">
    <citation type="submission" date="2022-01" db="EMBL/GenBank/DDBJ databases">
        <title>Genome Sequence Resource for Two Populations of Ditylenchus destructor, the Migratory Endoparasitic Phytonematode.</title>
        <authorList>
            <person name="Zhang H."/>
            <person name="Lin R."/>
            <person name="Xie B."/>
        </authorList>
    </citation>
    <scope>NUCLEOTIDE SEQUENCE</scope>
    <source>
        <strain evidence="6">BazhouSP</strain>
    </source>
</reference>
<feature type="region of interest" description="Disordered" evidence="4">
    <location>
        <begin position="1"/>
        <end position="64"/>
    </location>
</feature>
<keyword evidence="3" id="KW-0862">Zinc</keyword>
<feature type="domain" description="FLYWCH-type" evidence="5">
    <location>
        <begin position="77"/>
        <end position="139"/>
    </location>
</feature>
<evidence type="ECO:0000313" key="6">
    <source>
        <dbReference type="EMBL" id="KAI1712430.1"/>
    </source>
</evidence>
<comment type="caution">
    <text evidence="6">The sequence shown here is derived from an EMBL/GenBank/DDBJ whole genome shotgun (WGS) entry which is preliminary data.</text>
</comment>
<protein>
    <submittedName>
        <fullName evidence="6">FLYWCH zinc finger domain-containing protein</fullName>
    </submittedName>
</protein>
<evidence type="ECO:0000256" key="4">
    <source>
        <dbReference type="SAM" id="MobiDB-lite"/>
    </source>
</evidence>
<evidence type="ECO:0000256" key="2">
    <source>
        <dbReference type="ARBA" id="ARBA00022771"/>
    </source>
</evidence>
<dbReference type="InterPro" id="IPR007588">
    <property type="entry name" value="Znf_FLYWCH"/>
</dbReference>
<dbReference type="Gene3D" id="2.20.25.240">
    <property type="match status" value="1"/>
</dbReference>
<keyword evidence="7" id="KW-1185">Reference proteome</keyword>
<feature type="compositionally biased region" description="Polar residues" evidence="4">
    <location>
        <begin position="31"/>
        <end position="42"/>
    </location>
</feature>
<evidence type="ECO:0000256" key="1">
    <source>
        <dbReference type="ARBA" id="ARBA00022723"/>
    </source>
</evidence>
<proteinExistence type="predicted"/>
<dbReference type="GO" id="GO:0008270">
    <property type="term" value="F:zinc ion binding"/>
    <property type="evidence" value="ECO:0007669"/>
    <property type="project" value="UniProtKB-KW"/>
</dbReference>
<evidence type="ECO:0000256" key="3">
    <source>
        <dbReference type="ARBA" id="ARBA00022833"/>
    </source>
</evidence>
<accession>A0AAD4N257</accession>
<evidence type="ECO:0000313" key="7">
    <source>
        <dbReference type="Proteomes" id="UP001201812"/>
    </source>
</evidence>